<organism evidence="2 3">
    <name type="scientific">Clostridium scatologenes</name>
    <dbReference type="NCBI Taxonomy" id="1548"/>
    <lineage>
        <taxon>Bacteria</taxon>
        <taxon>Bacillati</taxon>
        <taxon>Bacillota</taxon>
        <taxon>Clostridia</taxon>
        <taxon>Eubacteriales</taxon>
        <taxon>Clostridiaceae</taxon>
        <taxon>Clostridium</taxon>
    </lineage>
</organism>
<feature type="transmembrane region" description="Helical" evidence="1">
    <location>
        <begin position="7"/>
        <end position="29"/>
    </location>
</feature>
<keyword evidence="1" id="KW-1133">Transmembrane helix</keyword>
<dbReference type="EMBL" id="CP009933">
    <property type="protein sequence ID" value="AKA69065.1"/>
    <property type="molecule type" value="Genomic_DNA"/>
</dbReference>
<accession>A0A0E3M608</accession>
<dbReference type="AlphaFoldDB" id="A0A0E3M608"/>
<feature type="transmembrane region" description="Helical" evidence="1">
    <location>
        <begin position="71"/>
        <end position="92"/>
    </location>
</feature>
<evidence type="ECO:0000256" key="1">
    <source>
        <dbReference type="SAM" id="Phobius"/>
    </source>
</evidence>
<keyword evidence="1" id="KW-0472">Membrane</keyword>
<gene>
    <name evidence="2" type="ORF">CSCA_1940</name>
</gene>
<name>A0A0E3M608_CLOSL</name>
<evidence type="ECO:0000313" key="3">
    <source>
        <dbReference type="Proteomes" id="UP000033115"/>
    </source>
</evidence>
<reference evidence="2 3" key="1">
    <citation type="journal article" date="2015" name="J. Biotechnol.">
        <title>Complete genome sequence of a malodorant-producing acetogen, Clostridium scatologenes ATCC 25775(T).</title>
        <authorList>
            <person name="Zhu Z."/>
            <person name="Guo T."/>
            <person name="Zheng H."/>
            <person name="Song T."/>
            <person name="Ouyang P."/>
            <person name="Xie J."/>
        </authorList>
    </citation>
    <scope>NUCLEOTIDE SEQUENCE [LARGE SCALE GENOMIC DNA]</scope>
    <source>
        <strain evidence="2 3">ATCC 25775</strain>
    </source>
</reference>
<dbReference type="KEGG" id="csq:CSCA_1940"/>
<protein>
    <submittedName>
        <fullName evidence="2">Uncharacterized protein</fullName>
    </submittedName>
</protein>
<dbReference type="Proteomes" id="UP000033115">
    <property type="component" value="Chromosome"/>
</dbReference>
<sequence>MWAAIAPIFYSTPFALICVKVFFCILFSLTTYGTSLVTSGQLGPKSDLAVVPLPLHFDSLFPKKSKWRNALWQKSICGIITRFIIQTFLLRYQMKSRTLCWKQNVWRKTTFAAASITKPTIRWTLTTGSKRIFFLNPFPLARFTSVKLLPNNCTPQSLTCRTSKENEFMPITYSV</sequence>
<keyword evidence="1" id="KW-0812">Transmembrane</keyword>
<keyword evidence="3" id="KW-1185">Reference proteome</keyword>
<evidence type="ECO:0000313" key="2">
    <source>
        <dbReference type="EMBL" id="AKA69065.1"/>
    </source>
</evidence>
<proteinExistence type="predicted"/>
<dbReference type="HOGENOM" id="CLU_1529998_0_0_9"/>